<gene>
    <name evidence="1" type="ORF">GHT07_12880</name>
</gene>
<dbReference type="OrthoDB" id="8905419at2"/>
<evidence type="ECO:0000313" key="1">
    <source>
        <dbReference type="EMBL" id="MRD48176.1"/>
    </source>
</evidence>
<dbReference type="AlphaFoldDB" id="A0A844B9J7"/>
<name>A0A844B9J7_9BURK</name>
<evidence type="ECO:0000313" key="2">
    <source>
        <dbReference type="Proteomes" id="UP000487350"/>
    </source>
</evidence>
<organism evidence="1 2">
    <name type="scientific">Caenimonas koreensis DSM 17982</name>
    <dbReference type="NCBI Taxonomy" id="1121255"/>
    <lineage>
        <taxon>Bacteria</taxon>
        <taxon>Pseudomonadati</taxon>
        <taxon>Pseudomonadota</taxon>
        <taxon>Betaproteobacteria</taxon>
        <taxon>Burkholderiales</taxon>
        <taxon>Comamonadaceae</taxon>
        <taxon>Caenimonas</taxon>
    </lineage>
</organism>
<keyword evidence="2" id="KW-1185">Reference proteome</keyword>
<proteinExistence type="predicted"/>
<accession>A0A844B9J7</accession>
<reference evidence="1 2" key="1">
    <citation type="submission" date="2019-11" db="EMBL/GenBank/DDBJ databases">
        <title>Caenimonas koreensis gen. nov., sp. nov., isolated from activated sludge.</title>
        <authorList>
            <person name="Seung H.R."/>
        </authorList>
    </citation>
    <scope>NUCLEOTIDE SEQUENCE [LARGE SCALE GENOMIC DNA]</scope>
    <source>
        <strain evidence="1 2">EMB320</strain>
    </source>
</reference>
<dbReference type="RefSeq" id="WP_153585491.1">
    <property type="nucleotide sequence ID" value="NZ_WJBU01000011.1"/>
</dbReference>
<dbReference type="Proteomes" id="UP000487350">
    <property type="component" value="Unassembled WGS sequence"/>
</dbReference>
<sequence length="127" mass="13810">MDQPSSTDLLLIACELAVKVECRPQRGDGTDAAVYVSSGDTLARRVRAGAKITVSSNAEVMEPGLNVACFCWTVVMQVGAARKTKYLVWIDATPQELAALWQARGEAKAVRDSLPHSQRKKKPWGPL</sequence>
<protein>
    <submittedName>
        <fullName evidence="1">Uncharacterized protein</fullName>
    </submittedName>
</protein>
<comment type="caution">
    <text evidence="1">The sequence shown here is derived from an EMBL/GenBank/DDBJ whole genome shotgun (WGS) entry which is preliminary data.</text>
</comment>
<dbReference type="EMBL" id="WJBU01000011">
    <property type="protein sequence ID" value="MRD48176.1"/>
    <property type="molecule type" value="Genomic_DNA"/>
</dbReference>